<sequence length="230" mass="24620">MRVTSSSLPAARGSAPARRPPGRPAVPLDRILATALQLVDEEGAEALSMRSLAQRLESGTATLYRHFTNRAVLIGHMVDRVLGEVELDQGALAEMSWDQACQAVAQAMFDTLGKHHKVAPLLIEQTPIGPNAMMLRERCLAVLLGGGLSAGLAARAYASLARYVLGFAIQLAGSDNGAEREQVSAYFHQLSPAEFPATLAVADSLPVSLEDEFAFGLELIINGLRRLHAR</sequence>
<feature type="DNA-binding region" description="H-T-H motif" evidence="5">
    <location>
        <begin position="48"/>
        <end position="67"/>
    </location>
</feature>
<dbReference type="EMBL" id="BMRE01000016">
    <property type="protein sequence ID" value="GGU43924.1"/>
    <property type="molecule type" value="Genomic_DNA"/>
</dbReference>
<dbReference type="PANTHER" id="PTHR30055">
    <property type="entry name" value="HTH-TYPE TRANSCRIPTIONAL REGULATOR RUTR"/>
    <property type="match status" value="1"/>
</dbReference>
<evidence type="ECO:0000256" key="6">
    <source>
        <dbReference type="SAM" id="MobiDB-lite"/>
    </source>
</evidence>
<reference evidence="9" key="1">
    <citation type="journal article" date="2019" name="Int. J. Syst. Evol. Microbiol.">
        <title>The Global Catalogue of Microorganisms (GCM) 10K type strain sequencing project: providing services to taxonomists for standard genome sequencing and annotation.</title>
        <authorList>
            <consortium name="The Broad Institute Genomics Platform"/>
            <consortium name="The Broad Institute Genome Sequencing Center for Infectious Disease"/>
            <person name="Wu L."/>
            <person name="Ma J."/>
        </authorList>
    </citation>
    <scope>NUCLEOTIDE SEQUENCE [LARGE SCALE GENOMIC DNA]</scope>
    <source>
        <strain evidence="9">JCM 3296</strain>
    </source>
</reference>
<dbReference type="InterPro" id="IPR004111">
    <property type="entry name" value="Repressor_TetR_C"/>
</dbReference>
<dbReference type="InterPro" id="IPR009057">
    <property type="entry name" value="Homeodomain-like_sf"/>
</dbReference>
<evidence type="ECO:0000256" key="4">
    <source>
        <dbReference type="ARBA" id="ARBA00023163"/>
    </source>
</evidence>
<keyword evidence="3 5" id="KW-0238">DNA-binding</keyword>
<keyword evidence="1" id="KW-0678">Repressor</keyword>
<dbReference type="InterPro" id="IPR003012">
    <property type="entry name" value="Tet_transcr_reg_TetR"/>
</dbReference>
<gene>
    <name evidence="8" type="ORF">GCM10010178_40610</name>
</gene>
<dbReference type="PRINTS" id="PR00400">
    <property type="entry name" value="TETREPRESSOR"/>
</dbReference>
<feature type="compositionally biased region" description="Low complexity" evidence="6">
    <location>
        <begin position="1"/>
        <end position="17"/>
    </location>
</feature>
<evidence type="ECO:0000256" key="3">
    <source>
        <dbReference type="ARBA" id="ARBA00023125"/>
    </source>
</evidence>
<evidence type="ECO:0000313" key="9">
    <source>
        <dbReference type="Proteomes" id="UP000649573"/>
    </source>
</evidence>
<keyword evidence="2" id="KW-0805">Transcription regulation</keyword>
<organism evidence="8 9">
    <name type="scientific">Lentzea flava</name>
    <dbReference type="NCBI Taxonomy" id="103732"/>
    <lineage>
        <taxon>Bacteria</taxon>
        <taxon>Bacillati</taxon>
        <taxon>Actinomycetota</taxon>
        <taxon>Actinomycetes</taxon>
        <taxon>Pseudonocardiales</taxon>
        <taxon>Pseudonocardiaceae</taxon>
        <taxon>Lentzea</taxon>
    </lineage>
</organism>
<evidence type="ECO:0000259" key="7">
    <source>
        <dbReference type="PROSITE" id="PS50977"/>
    </source>
</evidence>
<evidence type="ECO:0000256" key="5">
    <source>
        <dbReference type="PROSITE-ProRule" id="PRU00335"/>
    </source>
</evidence>
<dbReference type="PANTHER" id="PTHR30055:SF151">
    <property type="entry name" value="TRANSCRIPTIONAL REGULATORY PROTEIN"/>
    <property type="match status" value="1"/>
</dbReference>
<proteinExistence type="predicted"/>
<protein>
    <submittedName>
        <fullName evidence="8">Transcriptional regulator, TetR family protein</fullName>
    </submittedName>
</protein>
<keyword evidence="9" id="KW-1185">Reference proteome</keyword>
<dbReference type="Pfam" id="PF00440">
    <property type="entry name" value="TetR_N"/>
    <property type="match status" value="1"/>
</dbReference>
<dbReference type="Proteomes" id="UP000649573">
    <property type="component" value="Unassembled WGS sequence"/>
</dbReference>
<dbReference type="Gene3D" id="1.10.357.10">
    <property type="entry name" value="Tetracycline Repressor, domain 2"/>
    <property type="match status" value="1"/>
</dbReference>
<dbReference type="PROSITE" id="PS50977">
    <property type="entry name" value="HTH_TETR_2"/>
    <property type="match status" value="1"/>
</dbReference>
<evidence type="ECO:0000256" key="2">
    <source>
        <dbReference type="ARBA" id="ARBA00023015"/>
    </source>
</evidence>
<dbReference type="InterPro" id="IPR001647">
    <property type="entry name" value="HTH_TetR"/>
</dbReference>
<feature type="region of interest" description="Disordered" evidence="6">
    <location>
        <begin position="1"/>
        <end position="25"/>
    </location>
</feature>
<dbReference type="SUPFAM" id="SSF46689">
    <property type="entry name" value="Homeodomain-like"/>
    <property type="match status" value="1"/>
</dbReference>
<evidence type="ECO:0000256" key="1">
    <source>
        <dbReference type="ARBA" id="ARBA00022491"/>
    </source>
</evidence>
<comment type="caution">
    <text evidence="8">The sequence shown here is derived from an EMBL/GenBank/DDBJ whole genome shotgun (WGS) entry which is preliminary data.</text>
</comment>
<accession>A0ABQ2ULN8</accession>
<dbReference type="SUPFAM" id="SSF48498">
    <property type="entry name" value="Tetracyclin repressor-like, C-terminal domain"/>
    <property type="match status" value="1"/>
</dbReference>
<dbReference type="InterPro" id="IPR036271">
    <property type="entry name" value="Tet_transcr_reg_TetR-rel_C_sf"/>
</dbReference>
<dbReference type="Pfam" id="PF02909">
    <property type="entry name" value="TetR_C_1"/>
    <property type="match status" value="1"/>
</dbReference>
<keyword evidence="4" id="KW-0804">Transcription</keyword>
<evidence type="ECO:0000313" key="8">
    <source>
        <dbReference type="EMBL" id="GGU43924.1"/>
    </source>
</evidence>
<feature type="domain" description="HTH tetR-type" evidence="7">
    <location>
        <begin position="25"/>
        <end position="85"/>
    </location>
</feature>
<dbReference type="InterPro" id="IPR050109">
    <property type="entry name" value="HTH-type_TetR-like_transc_reg"/>
</dbReference>
<name>A0ABQ2ULN8_9PSEU</name>